<proteinExistence type="predicted"/>
<feature type="transmembrane region" description="Helical" evidence="1">
    <location>
        <begin position="20"/>
        <end position="41"/>
    </location>
</feature>
<name>A0ABT0B3M1_9SPHN</name>
<dbReference type="Proteomes" id="UP001162880">
    <property type="component" value="Unassembled WGS sequence"/>
</dbReference>
<keyword evidence="1" id="KW-1133">Transmembrane helix</keyword>
<sequence>MARLRRLSNILRDVRGASTVEYGIILAMIVLVMFVALQGVADETVGMWNDVSTKSSNAIGGQ</sequence>
<keyword evidence="1" id="KW-0812">Transmembrane</keyword>
<organism evidence="2 3">
    <name type="scientific">Novosphingobium album</name>
    <name type="common">ex Hu et al. 2023</name>
    <dbReference type="NCBI Taxonomy" id="2930093"/>
    <lineage>
        <taxon>Bacteria</taxon>
        <taxon>Pseudomonadati</taxon>
        <taxon>Pseudomonadota</taxon>
        <taxon>Alphaproteobacteria</taxon>
        <taxon>Sphingomonadales</taxon>
        <taxon>Sphingomonadaceae</taxon>
        <taxon>Novosphingobium</taxon>
    </lineage>
</organism>
<accession>A0ABT0B3M1</accession>
<reference evidence="2" key="1">
    <citation type="submission" date="2022-03" db="EMBL/GenBank/DDBJ databases">
        <title>Identification of a novel bacterium isolated from mangrove sediments.</title>
        <authorList>
            <person name="Pan X."/>
        </authorList>
    </citation>
    <scope>NUCLEOTIDE SEQUENCE</scope>
    <source>
        <strain evidence="2">B2580</strain>
    </source>
</reference>
<evidence type="ECO:0000313" key="3">
    <source>
        <dbReference type="Proteomes" id="UP001162880"/>
    </source>
</evidence>
<keyword evidence="3" id="KW-1185">Reference proteome</keyword>
<evidence type="ECO:0000256" key="1">
    <source>
        <dbReference type="SAM" id="Phobius"/>
    </source>
</evidence>
<evidence type="ECO:0000313" key="2">
    <source>
        <dbReference type="EMBL" id="MCJ2179631.1"/>
    </source>
</evidence>
<dbReference type="RefSeq" id="WP_243994654.1">
    <property type="nucleotide sequence ID" value="NZ_JALHLE010000020.1"/>
</dbReference>
<keyword evidence="1" id="KW-0472">Membrane</keyword>
<protein>
    <submittedName>
        <fullName evidence="2">Flp family type IVb pilin</fullName>
    </submittedName>
</protein>
<comment type="caution">
    <text evidence="2">The sequence shown here is derived from an EMBL/GenBank/DDBJ whole genome shotgun (WGS) entry which is preliminary data.</text>
</comment>
<gene>
    <name evidence="2" type="ORF">MTR64_13730</name>
</gene>
<dbReference type="EMBL" id="JALHLE010000020">
    <property type="protein sequence ID" value="MCJ2179631.1"/>
    <property type="molecule type" value="Genomic_DNA"/>
</dbReference>